<dbReference type="InterPro" id="IPR037298">
    <property type="entry name" value="PheC_PBP2"/>
</dbReference>
<evidence type="ECO:0000313" key="10">
    <source>
        <dbReference type="Proteomes" id="UP001190491"/>
    </source>
</evidence>
<feature type="domain" description="Solute-binding protein family 3/N-terminal" evidence="6">
    <location>
        <begin position="61"/>
        <end position="285"/>
    </location>
</feature>
<evidence type="ECO:0000256" key="2">
    <source>
        <dbReference type="ARBA" id="ARBA00010333"/>
    </source>
</evidence>
<name>A0AAD2BTW2_9RALS</name>
<feature type="chain" id="PRO_5042004903" evidence="5">
    <location>
        <begin position="44"/>
        <end position="291"/>
    </location>
</feature>
<keyword evidence="9" id="KW-1185">Reference proteome</keyword>
<organism evidence="7 10">
    <name type="scientific">Ralstonia flatus</name>
    <dbReference type="NCBI Taxonomy" id="3058601"/>
    <lineage>
        <taxon>Bacteria</taxon>
        <taxon>Pseudomonadati</taxon>
        <taxon>Pseudomonadota</taxon>
        <taxon>Betaproteobacteria</taxon>
        <taxon>Burkholderiales</taxon>
        <taxon>Burkholderiaceae</taxon>
        <taxon>Ralstonia</taxon>
    </lineage>
</organism>
<dbReference type="AlphaFoldDB" id="A0AAD2BTW2"/>
<evidence type="ECO:0000313" key="9">
    <source>
        <dbReference type="Proteomes" id="UP001189792"/>
    </source>
</evidence>
<evidence type="ECO:0000313" key="7">
    <source>
        <dbReference type="EMBL" id="CAJ0849359.1"/>
    </source>
</evidence>
<dbReference type="GO" id="GO:0030313">
    <property type="term" value="C:cell envelope"/>
    <property type="evidence" value="ECO:0007669"/>
    <property type="project" value="UniProtKB-SubCell"/>
</dbReference>
<evidence type="ECO:0000313" key="8">
    <source>
        <dbReference type="EMBL" id="CAJ0857151.1"/>
    </source>
</evidence>
<evidence type="ECO:0000256" key="4">
    <source>
        <dbReference type="RuleBase" id="RU003744"/>
    </source>
</evidence>
<accession>A0AAD2BTW2</accession>
<gene>
    <name evidence="7" type="primary">pheC</name>
    <name evidence="8" type="ORF">R77564_00444</name>
    <name evidence="7" type="ORF">R77567_00294</name>
</gene>
<evidence type="ECO:0000256" key="1">
    <source>
        <dbReference type="ARBA" id="ARBA00004196"/>
    </source>
</evidence>
<dbReference type="Proteomes" id="UP001189792">
    <property type="component" value="Unassembled WGS sequence"/>
</dbReference>
<reference evidence="7 9" key="1">
    <citation type="submission" date="2023-07" db="EMBL/GenBank/DDBJ databases">
        <authorList>
            <person name="Peeters C."/>
        </authorList>
    </citation>
    <scope>NUCLEOTIDE SEQUENCE</scope>
    <source>
        <strain evidence="8 9">LMG 32965</strain>
        <strain evidence="7">R-77567</strain>
    </source>
</reference>
<protein>
    <submittedName>
        <fullName evidence="7">Cyclohexadienyl dehydratase</fullName>
    </submittedName>
</protein>
<comment type="similarity">
    <text evidence="2 4">Belongs to the bacterial solute-binding protein 3 family.</text>
</comment>
<proteinExistence type="inferred from homology"/>
<dbReference type="EMBL" id="CAUDKO010000001">
    <property type="protein sequence ID" value="CAJ0849359.1"/>
    <property type="molecule type" value="Genomic_DNA"/>
</dbReference>
<dbReference type="PANTHER" id="PTHR35936">
    <property type="entry name" value="MEMBRANE-BOUND LYTIC MUREIN TRANSGLYCOSYLASE F"/>
    <property type="match status" value="1"/>
</dbReference>
<evidence type="ECO:0000259" key="6">
    <source>
        <dbReference type="SMART" id="SM00062"/>
    </source>
</evidence>
<dbReference type="Gene3D" id="3.40.190.10">
    <property type="entry name" value="Periplasmic binding protein-like II"/>
    <property type="match status" value="2"/>
</dbReference>
<dbReference type="PROSITE" id="PS01039">
    <property type="entry name" value="SBP_BACTERIAL_3"/>
    <property type="match status" value="1"/>
</dbReference>
<dbReference type="InterPro" id="IPR018313">
    <property type="entry name" value="SBP_3_CS"/>
</dbReference>
<dbReference type="EMBL" id="CAUDLI010000001">
    <property type="protein sequence ID" value="CAJ0857151.1"/>
    <property type="molecule type" value="Genomic_DNA"/>
</dbReference>
<dbReference type="SUPFAM" id="SSF53850">
    <property type="entry name" value="Periplasmic binding protein-like II"/>
    <property type="match status" value="1"/>
</dbReference>
<dbReference type="Proteomes" id="UP001190491">
    <property type="component" value="Unassembled WGS sequence"/>
</dbReference>
<keyword evidence="3 5" id="KW-0732">Signal</keyword>
<comment type="caution">
    <text evidence="7">The sequence shown here is derived from an EMBL/GenBank/DDBJ whole genome shotgun (WGS) entry which is preliminary data.</text>
</comment>
<comment type="subcellular location">
    <subcellularLocation>
        <location evidence="1">Cell envelope</location>
    </subcellularLocation>
</comment>
<evidence type="ECO:0000256" key="5">
    <source>
        <dbReference type="SAM" id="SignalP"/>
    </source>
</evidence>
<dbReference type="Pfam" id="PF00497">
    <property type="entry name" value="SBP_bac_3"/>
    <property type="match status" value="1"/>
</dbReference>
<dbReference type="PANTHER" id="PTHR35936:SF19">
    <property type="entry name" value="AMINO-ACID-BINDING PROTEIN YXEM-RELATED"/>
    <property type="match status" value="1"/>
</dbReference>
<dbReference type="SMART" id="SM00062">
    <property type="entry name" value="PBPb"/>
    <property type="match status" value="1"/>
</dbReference>
<dbReference type="CDD" id="cd01069">
    <property type="entry name" value="PBP2_PheC"/>
    <property type="match status" value="1"/>
</dbReference>
<evidence type="ECO:0000256" key="3">
    <source>
        <dbReference type="ARBA" id="ARBA00022729"/>
    </source>
</evidence>
<dbReference type="GO" id="GO:0016836">
    <property type="term" value="F:hydro-lyase activity"/>
    <property type="evidence" value="ECO:0007669"/>
    <property type="project" value="InterPro"/>
</dbReference>
<sequence>MGATGPGDWAVALLIFQGDSMFNRFIRASALLLCACAAAPALAQTTTQATNRLDEILARGTLRVGTTGDYKPFTYKNPADGRFIGLDVEMGERLAKALGVKLEIVPTTWSTLMQDFAADRYDIAMSGVSVTLERQKKAFYSIPYQRDGKTPITRCENQSKYQTLAQIDQPNVRAVVNPGGTNEKFAREHLKQAQIRVYPDNVTIFNEIVAGRADLMMTDAVETKLQQMLHPELCAVHPEAPFDFSEKAYLLPRDVVFKNFVDQWLRQTAESGEFAKRFDAWLAYPWNAAAK</sequence>
<feature type="signal peptide" evidence="5">
    <location>
        <begin position="1"/>
        <end position="43"/>
    </location>
</feature>
<dbReference type="InterPro" id="IPR001638">
    <property type="entry name" value="Solute-binding_3/MltF_N"/>
</dbReference>